<reference evidence="3 4" key="1">
    <citation type="submission" date="2020-07" db="EMBL/GenBank/DDBJ databases">
        <title>Fungal Genomes of the International Space Station.</title>
        <authorList>
            <person name="Seuylemezian A."/>
            <person name="Singh N.K."/>
            <person name="Wood J."/>
            <person name="Venkateswaran K."/>
        </authorList>
    </citation>
    <scope>NUCLEOTIDE SEQUENCE [LARGE SCALE GENOMIC DNA]</scope>
    <source>
        <strain evidence="3 4">PL-B2</strain>
    </source>
</reference>
<evidence type="ECO:0000313" key="3">
    <source>
        <dbReference type="EMBL" id="MBY0098114.1"/>
    </source>
</evidence>
<dbReference type="InterPro" id="IPR038344">
    <property type="entry name" value="EF-G_N_sf"/>
</dbReference>
<evidence type="ECO:0000259" key="2">
    <source>
        <dbReference type="Pfam" id="PF16571"/>
    </source>
</evidence>
<protein>
    <submittedName>
        <fullName evidence="3">FusB/FusC family EF-G-binding protein</fullName>
    </submittedName>
</protein>
<feature type="domain" description="Elongation factor G-binding protein C-terminal treble-clef zinc-finger" evidence="2">
    <location>
        <begin position="111"/>
        <end position="210"/>
    </location>
</feature>
<dbReference type="CDD" id="cd16342">
    <property type="entry name" value="FusC_FusB"/>
    <property type="match status" value="1"/>
</dbReference>
<dbReference type="Pfam" id="PF07299">
    <property type="entry name" value="EF-G-binding_N"/>
    <property type="match status" value="1"/>
</dbReference>
<accession>A0ABS7K7B8</accession>
<organism evidence="3 4">
    <name type="scientific">Mesobacillus maritimus</name>
    <dbReference type="NCBI Taxonomy" id="1643336"/>
    <lineage>
        <taxon>Bacteria</taxon>
        <taxon>Bacillati</taxon>
        <taxon>Bacillota</taxon>
        <taxon>Bacilli</taxon>
        <taxon>Bacillales</taxon>
        <taxon>Bacillaceae</taxon>
        <taxon>Mesobacillus</taxon>
    </lineage>
</organism>
<dbReference type="Proteomes" id="UP000769780">
    <property type="component" value="Unassembled WGS sequence"/>
</dbReference>
<dbReference type="Gene3D" id="1.20.1280.250">
    <property type="match status" value="1"/>
</dbReference>
<dbReference type="RefSeq" id="WP_221874335.1">
    <property type="nucleotide sequence ID" value="NZ_JACWFH010000019.1"/>
</dbReference>
<name>A0ABS7K7B8_9BACI</name>
<feature type="domain" description="Elongation factor G-binding protein N-terminal" evidence="1">
    <location>
        <begin position="14"/>
        <end position="96"/>
    </location>
</feature>
<sequence>MKTQKDAGIKIEAFMRNDQFNFIKAQVTNLVLAHGTSKDKDILEALKSSSHVKIEALFPDLTANQQTILNTLLDIKEDVQARHFLEELRTYVIPFKKVTEKTATKLFPKIKKLKVTHLEELDFKEISYLGWYDIRLDRKFLIFENNHQLIGVHGTFRESKKGICSICSKVEEVGLFMAKVKSGRETYTSRGNYICKDSQKCNQNITTLAKLHDFVDLVKAQ</sequence>
<comment type="caution">
    <text evidence="3">The sequence shown here is derived from an EMBL/GenBank/DDBJ whole genome shotgun (WGS) entry which is preliminary data.</text>
</comment>
<gene>
    <name evidence="3" type="ORF">H0185_15035</name>
</gene>
<dbReference type="InterPro" id="IPR032330">
    <property type="entry name" value="EF-G-binding_C"/>
</dbReference>
<dbReference type="InterPro" id="IPR010841">
    <property type="entry name" value="EF-G-binding_N"/>
</dbReference>
<evidence type="ECO:0000313" key="4">
    <source>
        <dbReference type="Proteomes" id="UP000769780"/>
    </source>
</evidence>
<evidence type="ECO:0000259" key="1">
    <source>
        <dbReference type="Pfam" id="PF07299"/>
    </source>
</evidence>
<keyword evidence="4" id="KW-1185">Reference proteome</keyword>
<dbReference type="Pfam" id="PF16571">
    <property type="entry name" value="FBP_C"/>
    <property type="match status" value="1"/>
</dbReference>
<dbReference type="EMBL" id="JACWFH010000019">
    <property type="protein sequence ID" value="MBY0098114.1"/>
    <property type="molecule type" value="Genomic_DNA"/>
</dbReference>
<proteinExistence type="predicted"/>